<protein>
    <submittedName>
        <fullName evidence="3">Uncharacterized protein</fullName>
    </submittedName>
</protein>
<feature type="transmembrane region" description="Helical" evidence="2">
    <location>
        <begin position="260"/>
        <end position="278"/>
    </location>
</feature>
<keyword evidence="4" id="KW-1185">Reference proteome</keyword>
<organism evidence="3 4">
    <name type="scientific">Thalassococcus lentus</name>
    <dbReference type="NCBI Taxonomy" id="1210524"/>
    <lineage>
        <taxon>Bacteria</taxon>
        <taxon>Pseudomonadati</taxon>
        <taxon>Pseudomonadota</taxon>
        <taxon>Alphaproteobacteria</taxon>
        <taxon>Rhodobacterales</taxon>
        <taxon>Roseobacteraceae</taxon>
        <taxon>Thalassococcus</taxon>
    </lineage>
</organism>
<reference evidence="3 4" key="1">
    <citation type="submission" date="2023-01" db="EMBL/GenBank/DDBJ databases">
        <title>Thalassococcus onchidii sp. nov., isolated from a marine invertebrate from the South China Sea.</title>
        <authorList>
            <person name="Xu S."/>
            <person name="Liu Z."/>
            <person name="Xu Y."/>
        </authorList>
    </citation>
    <scope>NUCLEOTIDE SEQUENCE [LARGE SCALE GENOMIC DNA]</scope>
    <source>
        <strain evidence="3 4">KCTC 32084</strain>
    </source>
</reference>
<dbReference type="Proteomes" id="UP001210720">
    <property type="component" value="Unassembled WGS sequence"/>
</dbReference>
<gene>
    <name evidence="3" type="ORF">PFY00_05710</name>
</gene>
<evidence type="ECO:0000313" key="4">
    <source>
        <dbReference type="Proteomes" id="UP001210720"/>
    </source>
</evidence>
<feature type="region of interest" description="Disordered" evidence="1">
    <location>
        <begin position="317"/>
        <end position="398"/>
    </location>
</feature>
<name>A0ABT4XQU3_9RHOB</name>
<evidence type="ECO:0000313" key="3">
    <source>
        <dbReference type="EMBL" id="MDA7424213.1"/>
    </source>
</evidence>
<feature type="transmembrane region" description="Helical" evidence="2">
    <location>
        <begin position="135"/>
        <end position="153"/>
    </location>
</feature>
<dbReference type="RefSeq" id="WP_271431575.1">
    <property type="nucleotide sequence ID" value="NZ_JAQIOY010000002.1"/>
</dbReference>
<keyword evidence="2" id="KW-1133">Transmembrane helix</keyword>
<keyword evidence="2" id="KW-0472">Membrane</keyword>
<comment type="caution">
    <text evidence="3">The sequence shown here is derived from an EMBL/GenBank/DDBJ whole genome shotgun (WGS) entry which is preliminary data.</text>
</comment>
<evidence type="ECO:0000256" key="1">
    <source>
        <dbReference type="SAM" id="MobiDB-lite"/>
    </source>
</evidence>
<sequence length="398" mass="42135">MTTKNTTPSLRSAIDELLANPVICLAILLPAAFGSAFGSLFVGFSLGLEFPFWQLLFTIFFYSRMALAWHRYSMLGERPSLIGKPGPAGLRRLYLWRVATAVLLALFLSTLLGMAVSLDTLLDMGGLAHELGVGLFVWFALSVACAAILLTGAELPLRAAEAEGLDNAPMRRGFLTLGSFIFSPLAMFNPNKPETPGDFLGVLGLQDGSGKPFEPLQIARLAPIMGLYGAVVWVGLAALLGLFAMVPGIGALIGGDVAQILLSQTLFGFGALILASLLSQHAKTADQAPAHPTPGAGSAGRASGPIDDDWNGILAHRMGASDPEPFQPATPAPSWQERQSLAARSGGARPVMPAARDPRHARPEEDALRDVFRSRPTAVSSGPTLPAQGGFFQRLIDR</sequence>
<feature type="transmembrane region" description="Helical" evidence="2">
    <location>
        <begin position="21"/>
        <end position="46"/>
    </location>
</feature>
<feature type="transmembrane region" description="Helical" evidence="2">
    <location>
        <begin position="230"/>
        <end position="253"/>
    </location>
</feature>
<proteinExistence type="predicted"/>
<accession>A0ABT4XQU3</accession>
<evidence type="ECO:0000256" key="2">
    <source>
        <dbReference type="SAM" id="Phobius"/>
    </source>
</evidence>
<feature type="transmembrane region" description="Helical" evidence="2">
    <location>
        <begin position="93"/>
        <end position="115"/>
    </location>
</feature>
<keyword evidence="2" id="KW-0812">Transmembrane</keyword>
<dbReference type="EMBL" id="JAQIOY010000002">
    <property type="protein sequence ID" value="MDA7424213.1"/>
    <property type="molecule type" value="Genomic_DNA"/>
</dbReference>
<feature type="compositionally biased region" description="Basic and acidic residues" evidence="1">
    <location>
        <begin position="356"/>
        <end position="373"/>
    </location>
</feature>